<accession>A0A1I0GV84</accession>
<keyword evidence="7 8" id="KW-0472">Membrane</keyword>
<feature type="transmembrane region" description="Helical" evidence="8">
    <location>
        <begin position="256"/>
        <end position="274"/>
    </location>
</feature>
<dbReference type="RefSeq" id="WP_090446668.1">
    <property type="nucleotide sequence ID" value="NZ_FOHU01000027.1"/>
</dbReference>
<dbReference type="InterPro" id="IPR001991">
    <property type="entry name" value="Na-dicarboxylate_symporter"/>
</dbReference>
<dbReference type="PANTHER" id="PTHR42865">
    <property type="entry name" value="PROTON/GLUTAMATE-ASPARTATE SYMPORTER"/>
    <property type="match status" value="1"/>
</dbReference>
<feature type="transmembrane region" description="Helical" evidence="8">
    <location>
        <begin position="210"/>
        <end position="235"/>
    </location>
</feature>
<evidence type="ECO:0000313" key="10">
    <source>
        <dbReference type="Proteomes" id="UP000199568"/>
    </source>
</evidence>
<dbReference type="GO" id="GO:0005886">
    <property type="term" value="C:plasma membrane"/>
    <property type="evidence" value="ECO:0007669"/>
    <property type="project" value="UniProtKB-SubCell"/>
</dbReference>
<dbReference type="FunFam" id="1.10.3860.10:FF:000001">
    <property type="entry name" value="C4-dicarboxylate transport protein"/>
    <property type="match status" value="1"/>
</dbReference>
<keyword evidence="10" id="KW-1185">Reference proteome</keyword>
<keyword evidence="4 8" id="KW-0812">Transmembrane</keyword>
<keyword evidence="5" id="KW-0769">Symport</keyword>
<gene>
    <name evidence="9" type="ORF">SAMN05660297_03373</name>
</gene>
<dbReference type="Proteomes" id="UP000199568">
    <property type="component" value="Unassembled WGS sequence"/>
</dbReference>
<dbReference type="PRINTS" id="PR00173">
    <property type="entry name" value="EDTRNSPORT"/>
</dbReference>
<dbReference type="Gene3D" id="1.10.3860.10">
    <property type="entry name" value="Sodium:dicarboxylate symporter"/>
    <property type="match status" value="1"/>
</dbReference>
<evidence type="ECO:0000256" key="7">
    <source>
        <dbReference type="ARBA" id="ARBA00023136"/>
    </source>
</evidence>
<dbReference type="GO" id="GO:0015293">
    <property type="term" value="F:symporter activity"/>
    <property type="evidence" value="ECO:0007669"/>
    <property type="project" value="UniProtKB-KW"/>
</dbReference>
<evidence type="ECO:0000256" key="1">
    <source>
        <dbReference type="ARBA" id="ARBA00004651"/>
    </source>
</evidence>
<comment type="subcellular location">
    <subcellularLocation>
        <location evidence="1">Cell membrane</location>
        <topology evidence="1">Multi-pass membrane protein</topology>
    </subcellularLocation>
</comment>
<feature type="transmembrane region" description="Helical" evidence="8">
    <location>
        <begin position="43"/>
        <end position="68"/>
    </location>
</feature>
<protein>
    <submittedName>
        <fullName evidence="9">Na+/H+-dicarboxylate symporter</fullName>
    </submittedName>
</protein>
<feature type="transmembrane region" description="Helical" evidence="8">
    <location>
        <begin position="183"/>
        <end position="204"/>
    </location>
</feature>
<proteinExistence type="predicted"/>
<dbReference type="STRING" id="426128.SAMN05660297_03373"/>
<sequence length="409" mass="42773">MSVLSSWRRLGLLNQIAIGFILGIIIGLIFGPSAAILNTLGTILIRLLTMVVAPLVLSLLICAAAEIGDYKKLGRIGVKTVGIYMCTTAAAIGIGLVMANLFQVGIGVNLQTEAAAAAPEIPGILDTLVNIIPRNPFQALTEMNLLQIIFFALMFGFALTRIGEKGKIVISFFQGFSDTMKEITAIVLKFTPYGVVGLMATVVGNHGLAILIPFAKVIISLYIAVVIHIVVVQAIGLSWMVGKISPIRFLKAIREAALFVFATCSSVAAIPVTLKNVKSLGVSEKVGNFVVPFGAVINMDGTAIYQAIAAIFAAQIFGIELTIVQQLMIMLAATLASIGTAGVPGSGLVMLTIVLTTVGLPLEAIGLLAGIDRILNMGRVVANITGDAACAVAVARTEGEIDDSIALEV</sequence>
<dbReference type="Pfam" id="PF00375">
    <property type="entry name" value="SDF"/>
    <property type="match status" value="1"/>
</dbReference>
<reference evidence="9 10" key="1">
    <citation type="submission" date="2016-10" db="EMBL/GenBank/DDBJ databases">
        <authorList>
            <person name="de Groot N.N."/>
        </authorList>
    </citation>
    <scope>NUCLEOTIDE SEQUENCE [LARGE SCALE GENOMIC DNA]</scope>
    <source>
        <strain evidence="9 10">DSM 18979</strain>
    </source>
</reference>
<evidence type="ECO:0000256" key="3">
    <source>
        <dbReference type="ARBA" id="ARBA00022475"/>
    </source>
</evidence>
<feature type="transmembrane region" description="Helical" evidence="8">
    <location>
        <begin position="289"/>
        <end position="314"/>
    </location>
</feature>
<evidence type="ECO:0000256" key="4">
    <source>
        <dbReference type="ARBA" id="ARBA00022692"/>
    </source>
</evidence>
<dbReference type="OrthoDB" id="9768885at2"/>
<dbReference type="SUPFAM" id="SSF118215">
    <property type="entry name" value="Proton glutamate symport protein"/>
    <property type="match status" value="1"/>
</dbReference>
<feature type="transmembrane region" description="Helical" evidence="8">
    <location>
        <begin position="145"/>
        <end position="162"/>
    </location>
</feature>
<evidence type="ECO:0000256" key="8">
    <source>
        <dbReference type="SAM" id="Phobius"/>
    </source>
</evidence>
<dbReference type="EMBL" id="FOHU01000027">
    <property type="protein sequence ID" value="SET75133.1"/>
    <property type="molecule type" value="Genomic_DNA"/>
</dbReference>
<dbReference type="GO" id="GO:0006835">
    <property type="term" value="P:dicarboxylic acid transport"/>
    <property type="evidence" value="ECO:0007669"/>
    <property type="project" value="TreeGrafter"/>
</dbReference>
<dbReference type="AlphaFoldDB" id="A0A1I0GV84"/>
<dbReference type="PANTHER" id="PTHR42865:SF7">
    <property type="entry name" value="PROTON_GLUTAMATE-ASPARTATE SYMPORTER"/>
    <property type="match status" value="1"/>
</dbReference>
<evidence type="ECO:0000256" key="2">
    <source>
        <dbReference type="ARBA" id="ARBA00022448"/>
    </source>
</evidence>
<feature type="transmembrane region" description="Helical" evidence="8">
    <location>
        <begin position="348"/>
        <end position="369"/>
    </location>
</feature>
<name>A0A1I0GV84_9FIRM</name>
<keyword evidence="6 8" id="KW-1133">Transmembrane helix</keyword>
<keyword evidence="2" id="KW-0813">Transport</keyword>
<feature type="transmembrane region" description="Helical" evidence="8">
    <location>
        <begin position="80"/>
        <end position="102"/>
    </location>
</feature>
<evidence type="ECO:0000313" key="9">
    <source>
        <dbReference type="EMBL" id="SET75133.1"/>
    </source>
</evidence>
<dbReference type="InterPro" id="IPR036458">
    <property type="entry name" value="Na:dicarbo_symporter_sf"/>
</dbReference>
<evidence type="ECO:0000256" key="5">
    <source>
        <dbReference type="ARBA" id="ARBA00022847"/>
    </source>
</evidence>
<evidence type="ECO:0000256" key="6">
    <source>
        <dbReference type="ARBA" id="ARBA00022989"/>
    </source>
</evidence>
<keyword evidence="3" id="KW-1003">Cell membrane</keyword>
<feature type="transmembrane region" description="Helical" evidence="8">
    <location>
        <begin position="12"/>
        <end position="37"/>
    </location>
</feature>
<organism evidence="9 10">
    <name type="scientific">Natronincola peptidivorans</name>
    <dbReference type="NCBI Taxonomy" id="426128"/>
    <lineage>
        <taxon>Bacteria</taxon>
        <taxon>Bacillati</taxon>
        <taxon>Bacillota</taxon>
        <taxon>Clostridia</taxon>
        <taxon>Peptostreptococcales</taxon>
        <taxon>Natronincolaceae</taxon>
        <taxon>Natronincola</taxon>
    </lineage>
</organism>
<feature type="transmembrane region" description="Helical" evidence="8">
    <location>
        <begin position="321"/>
        <end position="342"/>
    </location>
</feature>